<dbReference type="EMBL" id="JBHSPR010000033">
    <property type="protein sequence ID" value="MFC6020631.1"/>
    <property type="molecule type" value="Genomic_DNA"/>
</dbReference>
<evidence type="ECO:0000313" key="1">
    <source>
        <dbReference type="EMBL" id="MFC6020631.1"/>
    </source>
</evidence>
<dbReference type="RefSeq" id="WP_377428087.1">
    <property type="nucleotide sequence ID" value="NZ_JBHSPR010000033.1"/>
</dbReference>
<protein>
    <submittedName>
        <fullName evidence="1">Uncharacterized protein</fullName>
    </submittedName>
</protein>
<keyword evidence="2" id="KW-1185">Reference proteome</keyword>
<sequence length="59" mass="6346">MLLFVGQESQSQIDSFNFGEPALASARARRASGPLFESLRVAALICCHLPVVSTARVAR</sequence>
<organism evidence="1 2">
    <name type="scientific">Plantactinospora solaniradicis</name>
    <dbReference type="NCBI Taxonomy" id="1723736"/>
    <lineage>
        <taxon>Bacteria</taxon>
        <taxon>Bacillati</taxon>
        <taxon>Actinomycetota</taxon>
        <taxon>Actinomycetes</taxon>
        <taxon>Micromonosporales</taxon>
        <taxon>Micromonosporaceae</taxon>
        <taxon>Plantactinospora</taxon>
    </lineage>
</organism>
<comment type="caution">
    <text evidence="1">The sequence shown here is derived from an EMBL/GenBank/DDBJ whole genome shotgun (WGS) entry which is preliminary data.</text>
</comment>
<evidence type="ECO:0000313" key="2">
    <source>
        <dbReference type="Proteomes" id="UP001596203"/>
    </source>
</evidence>
<gene>
    <name evidence="1" type="ORF">ACFP2T_31215</name>
</gene>
<proteinExistence type="predicted"/>
<dbReference type="Proteomes" id="UP001596203">
    <property type="component" value="Unassembled WGS sequence"/>
</dbReference>
<name>A0ABW1KG11_9ACTN</name>
<accession>A0ABW1KG11</accession>
<reference evidence="2" key="1">
    <citation type="journal article" date="2019" name="Int. J. Syst. Evol. Microbiol.">
        <title>The Global Catalogue of Microorganisms (GCM) 10K type strain sequencing project: providing services to taxonomists for standard genome sequencing and annotation.</title>
        <authorList>
            <consortium name="The Broad Institute Genomics Platform"/>
            <consortium name="The Broad Institute Genome Sequencing Center for Infectious Disease"/>
            <person name="Wu L."/>
            <person name="Ma J."/>
        </authorList>
    </citation>
    <scope>NUCLEOTIDE SEQUENCE [LARGE SCALE GENOMIC DNA]</scope>
    <source>
        <strain evidence="2">ZS-35-S2</strain>
    </source>
</reference>